<keyword evidence="4" id="KW-1185">Reference proteome</keyword>
<feature type="transmembrane region" description="Helical" evidence="1">
    <location>
        <begin position="20"/>
        <end position="41"/>
    </location>
</feature>
<organism evidence="3 4">
    <name type="scientific">Cellulomonas chengniuliangii</name>
    <dbReference type="NCBI Taxonomy" id="2968084"/>
    <lineage>
        <taxon>Bacteria</taxon>
        <taxon>Bacillati</taxon>
        <taxon>Actinomycetota</taxon>
        <taxon>Actinomycetes</taxon>
        <taxon>Micrococcales</taxon>
        <taxon>Cellulomonadaceae</taxon>
        <taxon>Cellulomonas</taxon>
    </lineage>
</organism>
<dbReference type="InterPro" id="IPR049790">
    <property type="entry name" value="Rv3655c/TadE"/>
</dbReference>
<reference evidence="3 4" key="1">
    <citation type="submission" date="2022-07" db="EMBL/GenBank/DDBJ databases">
        <title>Novel species in genus cellulomonas.</title>
        <authorList>
            <person name="Ye L."/>
        </authorList>
    </citation>
    <scope>NUCLEOTIDE SEQUENCE [LARGE SCALE GENOMIC DNA]</scope>
    <source>
        <strain evidence="4">zg-Y338</strain>
    </source>
</reference>
<evidence type="ECO:0000259" key="2">
    <source>
        <dbReference type="Pfam" id="PF07811"/>
    </source>
</evidence>
<sequence length="120" mass="12243">MTHRPASHDERERGSATAELAVALPAVVVLLVALLVLASAATTQLRCADAARAGARIAALGEDEAAVDEVVTRLAGARAEVELGRDGDWVTVSVTSPSTVGALHLAPVRVAASATAWVEP</sequence>
<protein>
    <submittedName>
        <fullName evidence="3">Pilus assembly protein</fullName>
    </submittedName>
</protein>
<evidence type="ECO:0000313" key="3">
    <source>
        <dbReference type="EMBL" id="UUI74955.1"/>
    </source>
</evidence>
<dbReference type="EMBL" id="CP101988">
    <property type="protein sequence ID" value="UUI74955.1"/>
    <property type="molecule type" value="Genomic_DNA"/>
</dbReference>
<feature type="domain" description="TadE-like" evidence="2">
    <location>
        <begin position="14"/>
        <end position="56"/>
    </location>
</feature>
<gene>
    <name evidence="3" type="ORF">NP064_14400</name>
</gene>
<evidence type="ECO:0000256" key="1">
    <source>
        <dbReference type="SAM" id="Phobius"/>
    </source>
</evidence>
<proteinExistence type="predicted"/>
<dbReference type="Pfam" id="PF07811">
    <property type="entry name" value="TadE"/>
    <property type="match status" value="1"/>
</dbReference>
<keyword evidence="1" id="KW-0812">Transmembrane</keyword>
<name>A0ABY5KZ17_9CELL</name>
<keyword evidence="1" id="KW-1133">Transmembrane helix</keyword>
<dbReference type="NCBIfam" id="NF041390">
    <property type="entry name" value="TadE_Rv3655c"/>
    <property type="match status" value="1"/>
</dbReference>
<evidence type="ECO:0000313" key="4">
    <source>
        <dbReference type="Proteomes" id="UP001316189"/>
    </source>
</evidence>
<dbReference type="InterPro" id="IPR012495">
    <property type="entry name" value="TadE-like_dom"/>
</dbReference>
<dbReference type="Proteomes" id="UP001316189">
    <property type="component" value="Chromosome"/>
</dbReference>
<dbReference type="RefSeq" id="WP_227570174.1">
    <property type="nucleotide sequence ID" value="NZ_CP101988.1"/>
</dbReference>
<accession>A0ABY5KZ17</accession>
<keyword evidence="1" id="KW-0472">Membrane</keyword>